<dbReference type="AlphaFoldDB" id="N1QM51"/>
<dbReference type="HOGENOM" id="CLU_005533_1_4_1"/>
<dbReference type="Gene3D" id="3.40.50.150">
    <property type="entry name" value="Vaccinia Virus protein VP39"/>
    <property type="match status" value="1"/>
</dbReference>
<evidence type="ECO:0000313" key="6">
    <source>
        <dbReference type="Proteomes" id="UP000016931"/>
    </source>
</evidence>
<sequence>MPSPENLASAIKDAVVKIESISAENDLPVPSFDEDAVYHVSEKVSQEVDIVLDATAELHDLFSGPRDLVHRHCGLAAKVQGLTSFKEMAENTPLTESMATRLIRHAITMRIFCEPQVGFVAHTAASKLLANPAMNDYLLSVTRERWPAATKAYSLAKNTNETLYEIYNKDTKQAAWLARGMTAFSKLPQFNISHTLDHYPWMSLEDGLVVDVGGSHGHVGFQLAQRFPQLRVIVQDLESVVASASVPPELSERVSFMPHDFFTPQPVAGADVYFLRLILHNWSDTYCLRILSSLLPALKDGCKVIVEDNLMPDYGSKPLWKERKARTADITAAILFNAAERTAAEFELLFSKTDPGFALQQVIKPPGSQLSLLEFTWRKSEN</sequence>
<gene>
    <name evidence="5" type="ORF">SEPMUDRAFT_137687</name>
</gene>
<organism evidence="5 6">
    <name type="scientific">Sphaerulina musiva (strain SO2202)</name>
    <name type="common">Poplar stem canker fungus</name>
    <name type="synonym">Septoria musiva</name>
    <dbReference type="NCBI Taxonomy" id="692275"/>
    <lineage>
        <taxon>Eukaryota</taxon>
        <taxon>Fungi</taxon>
        <taxon>Dikarya</taxon>
        <taxon>Ascomycota</taxon>
        <taxon>Pezizomycotina</taxon>
        <taxon>Dothideomycetes</taxon>
        <taxon>Dothideomycetidae</taxon>
        <taxon>Mycosphaerellales</taxon>
        <taxon>Mycosphaerellaceae</taxon>
        <taxon>Sphaerulina</taxon>
    </lineage>
</organism>
<dbReference type="EMBL" id="KB456260">
    <property type="protein sequence ID" value="EMF16953.1"/>
    <property type="molecule type" value="Genomic_DNA"/>
</dbReference>
<dbReference type="GO" id="GO:0032259">
    <property type="term" value="P:methylation"/>
    <property type="evidence" value="ECO:0007669"/>
    <property type="project" value="UniProtKB-KW"/>
</dbReference>
<accession>N1QM51</accession>
<dbReference type="OMA" id="GTDYYDW"/>
<keyword evidence="1 5" id="KW-0489">Methyltransferase</keyword>
<dbReference type="eggNOG" id="KOG3178">
    <property type="taxonomic scope" value="Eukaryota"/>
</dbReference>
<dbReference type="GO" id="GO:0008171">
    <property type="term" value="F:O-methyltransferase activity"/>
    <property type="evidence" value="ECO:0007669"/>
    <property type="project" value="InterPro"/>
</dbReference>
<dbReference type="InterPro" id="IPR029063">
    <property type="entry name" value="SAM-dependent_MTases_sf"/>
</dbReference>
<dbReference type="PROSITE" id="PS51683">
    <property type="entry name" value="SAM_OMT_II"/>
    <property type="match status" value="1"/>
</dbReference>
<dbReference type="InterPro" id="IPR001077">
    <property type="entry name" value="COMT_C"/>
</dbReference>
<dbReference type="SUPFAM" id="SSF53335">
    <property type="entry name" value="S-adenosyl-L-methionine-dependent methyltransferases"/>
    <property type="match status" value="1"/>
</dbReference>
<evidence type="ECO:0000259" key="4">
    <source>
        <dbReference type="Pfam" id="PF00891"/>
    </source>
</evidence>
<reference evidence="5 6" key="1">
    <citation type="journal article" date="2012" name="PLoS Pathog.">
        <title>Diverse lifestyles and strategies of plant pathogenesis encoded in the genomes of eighteen Dothideomycetes fungi.</title>
        <authorList>
            <person name="Ohm R.A."/>
            <person name="Feau N."/>
            <person name="Henrissat B."/>
            <person name="Schoch C.L."/>
            <person name="Horwitz B.A."/>
            <person name="Barry K.W."/>
            <person name="Condon B.J."/>
            <person name="Copeland A.C."/>
            <person name="Dhillon B."/>
            <person name="Glaser F."/>
            <person name="Hesse C.N."/>
            <person name="Kosti I."/>
            <person name="LaButti K."/>
            <person name="Lindquist E.A."/>
            <person name="Lucas S."/>
            <person name="Salamov A.A."/>
            <person name="Bradshaw R.E."/>
            <person name="Ciuffetti L."/>
            <person name="Hamelin R.C."/>
            <person name="Kema G.H.J."/>
            <person name="Lawrence C."/>
            <person name="Scott J.A."/>
            <person name="Spatafora J.W."/>
            <person name="Turgeon B.G."/>
            <person name="de Wit P.J.G.M."/>
            <person name="Zhong S."/>
            <person name="Goodwin S.B."/>
            <person name="Grigoriev I.V."/>
        </authorList>
    </citation>
    <scope>NUCLEOTIDE SEQUENCE [LARGE SCALE GENOMIC DNA]</scope>
    <source>
        <strain evidence="5 6">SO2202</strain>
    </source>
</reference>
<keyword evidence="3" id="KW-0949">S-adenosyl-L-methionine</keyword>
<evidence type="ECO:0000256" key="3">
    <source>
        <dbReference type="ARBA" id="ARBA00022691"/>
    </source>
</evidence>
<proteinExistence type="predicted"/>
<protein>
    <submittedName>
        <fullName evidence="5">O-methyltransferase</fullName>
    </submittedName>
</protein>
<dbReference type="InterPro" id="IPR016461">
    <property type="entry name" value="COMT-like"/>
</dbReference>
<dbReference type="RefSeq" id="XP_016765074.1">
    <property type="nucleotide sequence ID" value="XM_016902848.1"/>
</dbReference>
<dbReference type="GeneID" id="27899985"/>
<feature type="domain" description="O-methyltransferase C-terminal" evidence="4">
    <location>
        <begin position="162"/>
        <end position="352"/>
    </location>
</feature>
<dbReference type="STRING" id="692275.N1QM51"/>
<keyword evidence="6" id="KW-1185">Reference proteome</keyword>
<dbReference type="PANTHER" id="PTHR43712">
    <property type="entry name" value="PUTATIVE (AFU_ORTHOLOGUE AFUA_4G14580)-RELATED"/>
    <property type="match status" value="1"/>
</dbReference>
<evidence type="ECO:0000313" key="5">
    <source>
        <dbReference type="EMBL" id="EMF16953.1"/>
    </source>
</evidence>
<dbReference type="Proteomes" id="UP000016931">
    <property type="component" value="Unassembled WGS sequence"/>
</dbReference>
<name>N1QM51_SPHMS</name>
<dbReference type="PANTHER" id="PTHR43712:SF12">
    <property type="entry name" value="STERIGMATOCYSTIN 8-O-METHYLTRANSFERASE"/>
    <property type="match status" value="1"/>
</dbReference>
<evidence type="ECO:0000256" key="2">
    <source>
        <dbReference type="ARBA" id="ARBA00022679"/>
    </source>
</evidence>
<dbReference type="OrthoDB" id="1606438at2759"/>
<keyword evidence="2 5" id="KW-0808">Transferase</keyword>
<dbReference type="Pfam" id="PF00891">
    <property type="entry name" value="Methyltransf_2"/>
    <property type="match status" value="1"/>
</dbReference>
<evidence type="ECO:0000256" key="1">
    <source>
        <dbReference type="ARBA" id="ARBA00022603"/>
    </source>
</evidence>